<evidence type="ECO:0000313" key="1">
    <source>
        <dbReference type="EMBL" id="CAA9384141.1"/>
    </source>
</evidence>
<proteinExistence type="predicted"/>
<name>A0A6J4NCB2_9ACTN</name>
<accession>A0A6J4NCB2</accession>
<dbReference type="AlphaFoldDB" id="A0A6J4NCB2"/>
<dbReference type="EMBL" id="CADCUM010000078">
    <property type="protein sequence ID" value="CAA9384141.1"/>
    <property type="molecule type" value="Genomic_DNA"/>
</dbReference>
<gene>
    <name evidence="1" type="ORF">AVDCRST_MAG32-1862</name>
</gene>
<reference evidence="1" key="1">
    <citation type="submission" date="2020-02" db="EMBL/GenBank/DDBJ databases">
        <authorList>
            <person name="Meier V. D."/>
        </authorList>
    </citation>
    <scope>NUCLEOTIDE SEQUENCE</scope>
    <source>
        <strain evidence="1">AVDCRST_MAG32</strain>
    </source>
</reference>
<organism evidence="1">
    <name type="scientific">uncultured Nocardioides sp</name>
    <dbReference type="NCBI Taxonomy" id="198441"/>
    <lineage>
        <taxon>Bacteria</taxon>
        <taxon>Bacillati</taxon>
        <taxon>Actinomycetota</taxon>
        <taxon>Actinomycetes</taxon>
        <taxon>Propionibacteriales</taxon>
        <taxon>Nocardioidaceae</taxon>
        <taxon>Nocardioides</taxon>
        <taxon>environmental samples</taxon>
    </lineage>
</organism>
<protein>
    <submittedName>
        <fullName evidence="1">Uncharacterized protein</fullName>
    </submittedName>
</protein>
<sequence length="99" mass="11124">MGGLPVNAIRVPVQAGRDTPRPTALQLRVRHVYAADERPDVLVQVDGEWHRGVLRKWSQDVQGGWWGSVAWGRTPGTRFLDTFPGDLIWEDTDEVHPGD</sequence>